<dbReference type="KEGG" id="fia:NA23_08830"/>
<evidence type="ECO:0000256" key="1">
    <source>
        <dbReference type="ARBA" id="ARBA00023224"/>
    </source>
</evidence>
<feature type="transmembrane region" description="Helical" evidence="4">
    <location>
        <begin position="6"/>
        <end position="29"/>
    </location>
</feature>
<dbReference type="InterPro" id="IPR029150">
    <property type="entry name" value="dCache_3"/>
</dbReference>
<dbReference type="InterPro" id="IPR029151">
    <property type="entry name" value="Sensor-like_sf"/>
</dbReference>
<dbReference type="SMART" id="SM00304">
    <property type="entry name" value="HAMP"/>
    <property type="match status" value="1"/>
</dbReference>
<dbReference type="PROSITE" id="PS50111">
    <property type="entry name" value="CHEMOTAXIS_TRANSDUC_2"/>
    <property type="match status" value="1"/>
</dbReference>
<organism evidence="7 8">
    <name type="scientific">Fervidobacterium islandicum</name>
    <dbReference type="NCBI Taxonomy" id="2423"/>
    <lineage>
        <taxon>Bacteria</taxon>
        <taxon>Thermotogati</taxon>
        <taxon>Thermotogota</taxon>
        <taxon>Thermotogae</taxon>
        <taxon>Thermotogales</taxon>
        <taxon>Fervidobacteriaceae</taxon>
        <taxon>Fervidobacterium</taxon>
    </lineage>
</organism>
<keyword evidence="4" id="KW-1133">Transmembrane helix</keyword>
<evidence type="ECO:0000259" key="6">
    <source>
        <dbReference type="PROSITE" id="PS50885"/>
    </source>
</evidence>
<dbReference type="Gene3D" id="3.30.450.20">
    <property type="entry name" value="PAS domain"/>
    <property type="match status" value="1"/>
</dbReference>
<accession>A0AAI8CMQ2</accession>
<dbReference type="GO" id="GO:0016020">
    <property type="term" value="C:membrane"/>
    <property type="evidence" value="ECO:0007669"/>
    <property type="project" value="InterPro"/>
</dbReference>
<gene>
    <name evidence="7" type="ORF">NA23_08830</name>
</gene>
<dbReference type="SUPFAM" id="SSF58104">
    <property type="entry name" value="Methyl-accepting chemotaxis protein (MCP) signaling domain"/>
    <property type="match status" value="1"/>
</dbReference>
<dbReference type="Gene3D" id="1.10.287.950">
    <property type="entry name" value="Methyl-accepting chemotaxis protein"/>
    <property type="match status" value="1"/>
</dbReference>
<dbReference type="GO" id="GO:0007165">
    <property type="term" value="P:signal transduction"/>
    <property type="evidence" value="ECO:0007669"/>
    <property type="project" value="UniProtKB-KW"/>
</dbReference>
<dbReference type="AlphaFoldDB" id="A0AAI8CMQ2"/>
<keyword evidence="4" id="KW-0472">Membrane</keyword>
<evidence type="ECO:0000313" key="8">
    <source>
        <dbReference type="Proteomes" id="UP000093740"/>
    </source>
</evidence>
<proteinExistence type="inferred from homology"/>
<evidence type="ECO:0000256" key="2">
    <source>
        <dbReference type="ARBA" id="ARBA00029447"/>
    </source>
</evidence>
<feature type="domain" description="Methyl-accepting transducer" evidence="5">
    <location>
        <begin position="368"/>
        <end position="604"/>
    </location>
</feature>
<dbReference type="EMBL" id="CP014334">
    <property type="protein sequence ID" value="AMW33327.1"/>
    <property type="molecule type" value="Genomic_DNA"/>
</dbReference>
<dbReference type="PRINTS" id="PR00260">
    <property type="entry name" value="CHEMTRNSDUCR"/>
</dbReference>
<protein>
    <submittedName>
        <fullName evidence="7">Methyl-accepting chemotaxis protein</fullName>
    </submittedName>
</protein>
<dbReference type="GO" id="GO:0006935">
    <property type="term" value="P:chemotaxis"/>
    <property type="evidence" value="ECO:0007669"/>
    <property type="project" value="InterPro"/>
</dbReference>
<dbReference type="GO" id="GO:0004888">
    <property type="term" value="F:transmembrane signaling receptor activity"/>
    <property type="evidence" value="ECO:0007669"/>
    <property type="project" value="InterPro"/>
</dbReference>
<evidence type="ECO:0000313" key="7">
    <source>
        <dbReference type="EMBL" id="AMW33327.1"/>
    </source>
</evidence>
<dbReference type="PANTHER" id="PTHR32089">
    <property type="entry name" value="METHYL-ACCEPTING CHEMOTAXIS PROTEIN MCPB"/>
    <property type="match status" value="1"/>
</dbReference>
<dbReference type="SMART" id="SM00283">
    <property type="entry name" value="MA"/>
    <property type="match status" value="1"/>
</dbReference>
<dbReference type="Proteomes" id="UP000093740">
    <property type="component" value="Chromosome"/>
</dbReference>
<comment type="similarity">
    <text evidence="2">Belongs to the methyl-accepting chemotaxis (MCP) protein family.</text>
</comment>
<dbReference type="InterPro" id="IPR004089">
    <property type="entry name" value="MCPsignal_dom"/>
</dbReference>
<dbReference type="CDD" id="cd11386">
    <property type="entry name" value="MCP_signal"/>
    <property type="match status" value="1"/>
</dbReference>
<dbReference type="RefSeq" id="WP_033192280.1">
    <property type="nucleotide sequence ID" value="NZ_CP014334.2"/>
</dbReference>
<evidence type="ECO:0000259" key="5">
    <source>
        <dbReference type="PROSITE" id="PS50111"/>
    </source>
</evidence>
<evidence type="ECO:0000256" key="3">
    <source>
        <dbReference type="PROSITE-ProRule" id="PRU00284"/>
    </source>
</evidence>
<dbReference type="InterPro" id="IPR003660">
    <property type="entry name" value="HAMP_dom"/>
</dbReference>
<keyword evidence="1 3" id="KW-0807">Transducer</keyword>
<dbReference type="Gene3D" id="6.10.340.10">
    <property type="match status" value="1"/>
</dbReference>
<keyword evidence="8" id="KW-1185">Reference proteome</keyword>
<evidence type="ECO:0000256" key="4">
    <source>
        <dbReference type="SAM" id="Phobius"/>
    </source>
</evidence>
<feature type="domain" description="HAMP" evidence="6">
    <location>
        <begin position="297"/>
        <end position="349"/>
    </location>
</feature>
<dbReference type="PROSITE" id="PS50885">
    <property type="entry name" value="HAMP"/>
    <property type="match status" value="1"/>
</dbReference>
<dbReference type="CDD" id="cd06225">
    <property type="entry name" value="HAMP"/>
    <property type="match status" value="1"/>
</dbReference>
<dbReference type="Pfam" id="PF00672">
    <property type="entry name" value="HAMP"/>
    <property type="match status" value="1"/>
</dbReference>
<dbReference type="PANTHER" id="PTHR32089:SF112">
    <property type="entry name" value="LYSOZYME-LIKE PROTEIN-RELATED"/>
    <property type="match status" value="1"/>
</dbReference>
<reference evidence="7 8" key="1">
    <citation type="journal article" date="2015" name="Stand. Genomic Sci.">
        <title>Genome sequence of a native-feather degrading extremely thermophilic Eubacterium, Fervidobacterium islandicum AW-1.</title>
        <authorList>
            <person name="Lee Y.J."/>
            <person name="Jeong H."/>
            <person name="Park G.S."/>
            <person name="Kwak Y."/>
            <person name="Lee S.J."/>
            <person name="Lee S.J."/>
            <person name="Park M.K."/>
            <person name="Kim J.Y."/>
            <person name="Kang H.K."/>
            <person name="Shin J.H."/>
            <person name="Lee D.W."/>
        </authorList>
    </citation>
    <scope>NUCLEOTIDE SEQUENCE [LARGE SCALE GENOMIC DNA]</scope>
    <source>
        <strain evidence="7 8">AW-1</strain>
    </source>
</reference>
<dbReference type="SUPFAM" id="SSF103190">
    <property type="entry name" value="Sensory domain-like"/>
    <property type="match status" value="1"/>
</dbReference>
<dbReference type="InterPro" id="IPR004090">
    <property type="entry name" value="Chemotax_Me-accpt_rcpt"/>
</dbReference>
<keyword evidence="4" id="KW-0812">Transmembrane</keyword>
<feature type="transmembrane region" description="Helical" evidence="4">
    <location>
        <begin position="274"/>
        <end position="295"/>
    </location>
</feature>
<name>A0AAI8CMQ2_FERIS</name>
<dbReference type="Pfam" id="PF00015">
    <property type="entry name" value="MCPsignal"/>
    <property type="match status" value="1"/>
</dbReference>
<sequence>MKGLKLKHIPIVLGLSLVVILSITLLVFLQSSNQVNLKWSELYKEAAQRDVVNKLDARMELLRVLLNSLLNDQKVIELFKERDREALYQYSKNYLNTYAKSGVNLIHYIDPDMKSFLRTHQPDKFGDDLSYRKLVKKVATTRQEVAGYEAGKFGVAMRYIVPVISEGEFVGIVEIGILLDKAFLESLIGENEVVIFYGEGGKLSTPMIVKENENIEISGEMNIEKCLRTEGYCEVKSGYQYLSYPIKDPDGETIAVILTRVSIKDVEELSKRSITIASVSQVAGIVALLTLVIWLTRSVIVQLSKVREGISKFETGDLTVQFDVTSSNEIGDLVKAISQAVEKLRNAFLNIENTFGTMRKVIENYSSLVDNLSNVIERADKVSEQVYTTAENISSAFKETNMAVAEVAEAAQNVANTAQQISAFTNSAFDEISNSVELVKELVGKIEETIKTSERSMMVTDSLVSYSSQIQNIVDTINSIAEQTNLLALNAAIEAARAGEAGRGFAVVADEIRKLAEESKRSTSDIQKILRNIKDGVEQVDQTVKQNAEVLGTSRESVVNVQKAFERIYKIMEDINSKTQSFAAASQEQSASSEEISAAVQSVADNVNELVGILRNMMNEMEKTREMIPEVDIGQEALKLEIKMFEETMKFFKLR</sequence>
<dbReference type="Pfam" id="PF14827">
    <property type="entry name" value="dCache_3"/>
    <property type="match status" value="1"/>
</dbReference>